<organism evidence="2 3">
    <name type="scientific">Stutzerimonas stutzeri</name>
    <name type="common">Pseudomonas stutzeri</name>
    <dbReference type="NCBI Taxonomy" id="316"/>
    <lineage>
        <taxon>Bacteria</taxon>
        <taxon>Pseudomonadati</taxon>
        <taxon>Pseudomonadota</taxon>
        <taxon>Gammaproteobacteria</taxon>
        <taxon>Pseudomonadales</taxon>
        <taxon>Pseudomonadaceae</taxon>
        <taxon>Stutzerimonas</taxon>
    </lineage>
</organism>
<protein>
    <submittedName>
        <fullName evidence="2">Uncharacterized protein</fullName>
    </submittedName>
</protein>
<dbReference type="AlphaFoldDB" id="A0A2N8T7F2"/>
<proteinExistence type="predicted"/>
<evidence type="ECO:0000313" key="3">
    <source>
        <dbReference type="Proteomes" id="UP000236023"/>
    </source>
</evidence>
<gene>
    <name evidence="2" type="ORF">CXK94_05255</name>
</gene>
<dbReference type="Proteomes" id="UP000236023">
    <property type="component" value="Unassembled WGS sequence"/>
</dbReference>
<reference evidence="2 3" key="1">
    <citation type="submission" date="2018-01" db="EMBL/GenBank/DDBJ databases">
        <title>Denitrification phenotypes of diverse strains of Pseudomonas stutzeri.</title>
        <authorList>
            <person name="Milligan D.A."/>
            <person name="Bergaust L."/>
            <person name="Bakken L.R."/>
            <person name="Frostegard A."/>
        </authorList>
    </citation>
    <scope>NUCLEOTIDE SEQUENCE [LARGE SCALE GENOMIC DNA]</scope>
    <source>
        <strain evidence="2 3">24a75</strain>
    </source>
</reference>
<evidence type="ECO:0000313" key="2">
    <source>
        <dbReference type="EMBL" id="PNG10612.1"/>
    </source>
</evidence>
<evidence type="ECO:0000256" key="1">
    <source>
        <dbReference type="SAM" id="MobiDB-lite"/>
    </source>
</evidence>
<comment type="caution">
    <text evidence="2">The sequence shown here is derived from an EMBL/GenBank/DDBJ whole genome shotgun (WGS) entry which is preliminary data.</text>
</comment>
<name>A0A2N8T7F2_STUST</name>
<sequence>MASGNGVRHTRLSRSVSGESGMVVRHSSVQRCAARWAGVATTSPACCRNSSNGSGGGIRHR</sequence>
<accession>A0A2N8T7F2</accession>
<feature type="region of interest" description="Disordered" evidence="1">
    <location>
        <begin position="1"/>
        <end position="23"/>
    </location>
</feature>
<dbReference type="EMBL" id="POUT01000002">
    <property type="protein sequence ID" value="PNG10612.1"/>
    <property type="molecule type" value="Genomic_DNA"/>
</dbReference>